<evidence type="ECO:0000256" key="3">
    <source>
        <dbReference type="ARBA" id="ARBA00022475"/>
    </source>
</evidence>
<dbReference type="RefSeq" id="WP_210088437.1">
    <property type="nucleotide sequence ID" value="NZ_JAGGKG010000005.1"/>
</dbReference>
<keyword evidence="6 7" id="KW-0472">Membrane</keyword>
<comment type="similarity">
    <text evidence="7">Belongs to the binding-protein-dependent transport system permease family.</text>
</comment>
<keyword evidence="9" id="KW-0762">Sugar transport</keyword>
<feature type="transmembrane region" description="Helical" evidence="7">
    <location>
        <begin position="189"/>
        <end position="214"/>
    </location>
</feature>
<dbReference type="PROSITE" id="PS50928">
    <property type="entry name" value="ABC_TM1"/>
    <property type="match status" value="1"/>
</dbReference>
<evidence type="ECO:0000256" key="2">
    <source>
        <dbReference type="ARBA" id="ARBA00022448"/>
    </source>
</evidence>
<dbReference type="Pfam" id="PF00528">
    <property type="entry name" value="BPD_transp_1"/>
    <property type="match status" value="1"/>
</dbReference>
<evidence type="ECO:0000256" key="1">
    <source>
        <dbReference type="ARBA" id="ARBA00004651"/>
    </source>
</evidence>
<evidence type="ECO:0000256" key="4">
    <source>
        <dbReference type="ARBA" id="ARBA00022692"/>
    </source>
</evidence>
<gene>
    <name evidence="9" type="ORF">J2Z32_001385</name>
</gene>
<evidence type="ECO:0000256" key="5">
    <source>
        <dbReference type="ARBA" id="ARBA00022989"/>
    </source>
</evidence>
<evidence type="ECO:0000256" key="6">
    <source>
        <dbReference type="ARBA" id="ARBA00023136"/>
    </source>
</evidence>
<evidence type="ECO:0000313" key="9">
    <source>
        <dbReference type="EMBL" id="MBP1904761.1"/>
    </source>
</evidence>
<comment type="subcellular location">
    <subcellularLocation>
        <location evidence="1 7">Cell membrane</location>
        <topology evidence="1 7">Multi-pass membrane protein</topology>
    </subcellularLocation>
</comment>
<evidence type="ECO:0000256" key="7">
    <source>
        <dbReference type="RuleBase" id="RU363032"/>
    </source>
</evidence>
<dbReference type="InterPro" id="IPR035906">
    <property type="entry name" value="MetI-like_sf"/>
</dbReference>
<feature type="transmembrane region" description="Helical" evidence="7">
    <location>
        <begin position="109"/>
        <end position="130"/>
    </location>
</feature>
<dbReference type="CDD" id="cd06261">
    <property type="entry name" value="TM_PBP2"/>
    <property type="match status" value="1"/>
</dbReference>
<dbReference type="InterPro" id="IPR000515">
    <property type="entry name" value="MetI-like"/>
</dbReference>
<evidence type="ECO:0000313" key="10">
    <source>
        <dbReference type="Proteomes" id="UP001519272"/>
    </source>
</evidence>
<dbReference type="EMBL" id="JAGGKG010000005">
    <property type="protein sequence ID" value="MBP1904761.1"/>
    <property type="molecule type" value="Genomic_DNA"/>
</dbReference>
<dbReference type="SUPFAM" id="SSF161098">
    <property type="entry name" value="MetI-like"/>
    <property type="match status" value="1"/>
</dbReference>
<sequence>MSTLKRIQWKPTLRHLFMILFSFIMVYPIIWWVGASLKDATELSSPSIFPSVLHWDNFVKGWNAVPGYTFTHFYLNTFLLEIAVIITTLISCTLVAFGFARLDFPLKKFWFGILMLTLMMPGQVLIIPQYSLFHQLGWVNSYLPFIVPHLLAGGAGGSFFVFLLIQFIRGVPRELDESAKIDGCSWFGIFWRVVMPLAFPAIVTVTIFCFLWNWDDFLGHLLYINSVEKYTVGLALRMINDSQSAAEWGQLLAMSLVSIIPATIVFMLLQKYFVEGIATTGIKG</sequence>
<name>A0ABS4FQA6_9BACL</name>
<feature type="transmembrane region" description="Helical" evidence="7">
    <location>
        <begin position="73"/>
        <end position="97"/>
    </location>
</feature>
<reference evidence="9 10" key="1">
    <citation type="submission" date="2021-03" db="EMBL/GenBank/DDBJ databases">
        <title>Genomic Encyclopedia of Type Strains, Phase IV (KMG-IV): sequencing the most valuable type-strain genomes for metagenomic binning, comparative biology and taxonomic classification.</title>
        <authorList>
            <person name="Goeker M."/>
        </authorList>
    </citation>
    <scope>NUCLEOTIDE SEQUENCE [LARGE SCALE GENOMIC DNA]</scope>
    <source>
        <strain evidence="9 10">DSM 14349</strain>
    </source>
</reference>
<keyword evidence="5 7" id="KW-1133">Transmembrane helix</keyword>
<feature type="transmembrane region" description="Helical" evidence="7">
    <location>
        <begin position="12"/>
        <end position="33"/>
    </location>
</feature>
<comment type="caution">
    <text evidence="9">The sequence shown here is derived from an EMBL/GenBank/DDBJ whole genome shotgun (WGS) entry which is preliminary data.</text>
</comment>
<protein>
    <submittedName>
        <fullName evidence="9">Multiple sugar transport system permease protein</fullName>
    </submittedName>
</protein>
<evidence type="ECO:0000259" key="8">
    <source>
        <dbReference type="PROSITE" id="PS50928"/>
    </source>
</evidence>
<feature type="transmembrane region" description="Helical" evidence="7">
    <location>
        <begin position="142"/>
        <end position="168"/>
    </location>
</feature>
<feature type="transmembrane region" description="Helical" evidence="7">
    <location>
        <begin position="248"/>
        <end position="269"/>
    </location>
</feature>
<keyword evidence="2 7" id="KW-0813">Transport</keyword>
<keyword evidence="10" id="KW-1185">Reference proteome</keyword>
<dbReference type="PANTHER" id="PTHR43744">
    <property type="entry name" value="ABC TRANSPORTER PERMEASE PROTEIN MG189-RELATED-RELATED"/>
    <property type="match status" value="1"/>
</dbReference>
<dbReference type="PANTHER" id="PTHR43744:SF6">
    <property type="entry name" value="ABC TRANSPORTER PERMEASE PROTEIN YESQ-RELATED"/>
    <property type="match status" value="1"/>
</dbReference>
<organism evidence="9 10">
    <name type="scientific">Paenibacillus turicensis</name>
    <dbReference type="NCBI Taxonomy" id="160487"/>
    <lineage>
        <taxon>Bacteria</taxon>
        <taxon>Bacillati</taxon>
        <taxon>Bacillota</taxon>
        <taxon>Bacilli</taxon>
        <taxon>Bacillales</taxon>
        <taxon>Paenibacillaceae</taxon>
        <taxon>Paenibacillus</taxon>
    </lineage>
</organism>
<keyword evidence="4 7" id="KW-0812">Transmembrane</keyword>
<dbReference type="Proteomes" id="UP001519272">
    <property type="component" value="Unassembled WGS sequence"/>
</dbReference>
<feature type="domain" description="ABC transmembrane type-1" evidence="8">
    <location>
        <begin position="74"/>
        <end position="269"/>
    </location>
</feature>
<keyword evidence="3" id="KW-1003">Cell membrane</keyword>
<proteinExistence type="inferred from homology"/>
<accession>A0ABS4FQA6</accession>
<dbReference type="Gene3D" id="1.10.3720.10">
    <property type="entry name" value="MetI-like"/>
    <property type="match status" value="1"/>
</dbReference>